<dbReference type="InterPro" id="IPR001650">
    <property type="entry name" value="Helicase_C-like"/>
</dbReference>
<evidence type="ECO:0000313" key="4">
    <source>
        <dbReference type="Proteomes" id="UP000440513"/>
    </source>
</evidence>
<accession>A0A7X2TML1</accession>
<evidence type="ECO:0000259" key="1">
    <source>
        <dbReference type="PROSITE" id="PS51192"/>
    </source>
</evidence>
<dbReference type="SMART" id="SM00487">
    <property type="entry name" value="DEXDc"/>
    <property type="match status" value="1"/>
</dbReference>
<dbReference type="PROSITE" id="PS51192">
    <property type="entry name" value="HELICASE_ATP_BIND_1"/>
    <property type="match status" value="1"/>
</dbReference>
<dbReference type="Pfam" id="PF13091">
    <property type="entry name" value="PLDc_2"/>
    <property type="match status" value="1"/>
</dbReference>
<reference evidence="3 4" key="1">
    <citation type="submission" date="2019-08" db="EMBL/GenBank/DDBJ databases">
        <title>In-depth cultivation of the pig gut microbiome towards novel bacterial diversity and tailored functional studies.</title>
        <authorList>
            <person name="Wylensek D."/>
            <person name="Hitch T.C.A."/>
            <person name="Clavel T."/>
        </authorList>
    </citation>
    <scope>NUCLEOTIDE SEQUENCE [LARGE SCALE GENOMIC DNA]</scope>
    <source>
        <strain evidence="3 4">BSM-380-WT-5A</strain>
    </source>
</reference>
<dbReference type="Gene3D" id="3.40.50.300">
    <property type="entry name" value="P-loop containing nucleotide triphosphate hydrolases"/>
    <property type="match status" value="2"/>
</dbReference>
<feature type="domain" description="Helicase C-terminal" evidence="2">
    <location>
        <begin position="405"/>
        <end position="562"/>
    </location>
</feature>
<dbReference type="Proteomes" id="UP000440513">
    <property type="component" value="Unassembled WGS sequence"/>
</dbReference>
<dbReference type="SUPFAM" id="SSF56024">
    <property type="entry name" value="Phospholipase D/nuclease"/>
    <property type="match status" value="1"/>
</dbReference>
<dbReference type="PANTHER" id="PTHR47396:SF1">
    <property type="entry name" value="ATP-DEPENDENT HELICASE IRC3-RELATED"/>
    <property type="match status" value="1"/>
</dbReference>
<proteinExistence type="predicted"/>
<dbReference type="Gene3D" id="3.30.870.10">
    <property type="entry name" value="Endonuclease Chain A"/>
    <property type="match status" value="1"/>
</dbReference>
<dbReference type="Pfam" id="PF04851">
    <property type="entry name" value="ResIII"/>
    <property type="match status" value="1"/>
</dbReference>
<dbReference type="PROSITE" id="PS51194">
    <property type="entry name" value="HELICASE_CTER"/>
    <property type="match status" value="1"/>
</dbReference>
<evidence type="ECO:0000313" key="3">
    <source>
        <dbReference type="EMBL" id="MST67884.1"/>
    </source>
</evidence>
<dbReference type="GO" id="GO:0005829">
    <property type="term" value="C:cytosol"/>
    <property type="evidence" value="ECO:0007669"/>
    <property type="project" value="TreeGrafter"/>
</dbReference>
<dbReference type="EMBL" id="VUMS01000052">
    <property type="protein sequence ID" value="MST67884.1"/>
    <property type="molecule type" value="Genomic_DNA"/>
</dbReference>
<dbReference type="PANTHER" id="PTHR47396">
    <property type="entry name" value="TYPE I RESTRICTION ENZYME ECOKI R PROTEIN"/>
    <property type="match status" value="1"/>
</dbReference>
<protein>
    <submittedName>
        <fullName evidence="3">Uncharacterized protein</fullName>
    </submittedName>
</protein>
<dbReference type="InterPro" id="IPR025202">
    <property type="entry name" value="PLD-like_dom"/>
</dbReference>
<keyword evidence="4" id="KW-1185">Reference proteome</keyword>
<dbReference type="CDD" id="cd18799">
    <property type="entry name" value="SF2_C_EcoAI-like"/>
    <property type="match status" value="1"/>
</dbReference>
<dbReference type="GO" id="GO:0005524">
    <property type="term" value="F:ATP binding"/>
    <property type="evidence" value="ECO:0007669"/>
    <property type="project" value="InterPro"/>
</dbReference>
<dbReference type="InterPro" id="IPR014001">
    <property type="entry name" value="Helicase_ATP-bd"/>
</dbReference>
<evidence type="ECO:0000259" key="2">
    <source>
        <dbReference type="PROSITE" id="PS51194"/>
    </source>
</evidence>
<dbReference type="InterPro" id="IPR027417">
    <property type="entry name" value="P-loop_NTPase"/>
</dbReference>
<dbReference type="SMART" id="SM00490">
    <property type="entry name" value="HELICc"/>
    <property type="match status" value="1"/>
</dbReference>
<dbReference type="AlphaFoldDB" id="A0A7X2TML1"/>
<dbReference type="SUPFAM" id="SSF52540">
    <property type="entry name" value="P-loop containing nucleoside triphosphate hydrolases"/>
    <property type="match status" value="1"/>
</dbReference>
<sequence length="693" mass="80184">MEHQFLTNYTEITFLDKIKDNLRHCKSFDFSVSFIKKAGLVLLFKDIEAAVERGCKGRIITSTYQNFTDIESLKSFYALMGRCSNFQCHLDYESFHGTDYSTLGYHSKGYLFEFDDHRELVIGSSNITRYALLKNIEWDVSVKDYFVNGAYDDALKEFEEKWSATELLNAELIVKYAQRLSYAIERWDMDYDLSASKIKPNYMQKKALKELNRYRAIGVNRALTIASAGSGKTYLAAFDALNFNPKRLLYIVHEGSILRKSLETFQEVFGKNVSYGIYSGTSKQSDADFVFATNITMCKTLELFSKNEFDYIIIDECHHATAETYKKIIGYFEPEFLLGLTATPERMDNQDVFELFDHNVPYELRLRDAIANDLVVPFKYFGIRDKLVDYGLTGNEERRMIAQMAKEDHCDFIAEQIEKHRPQGKLKALAFCRNVTHARMMCEALGERYHTAYLTGRNDIGERVRAYNDLQNDAHNLEILFTVDILNEGVDIPGVNMVLFLRPTESTTIFIQQLGRGLRKYTNKEYVTVLDFIGNSYKRSVQIAFALGSLSENFVMEKRLLASLVKDDFTALGLADYGVEIHIDDLSKEEILEYIDKENFNSLKYLKQDYFNFKKYIGSEFYPSHVDYINNDCAPDLIRFMSIKTRGKKNCSYYNFLRGIGEENLPVFTEKQIDLSIICLVCFHLCVYMSIRS</sequence>
<dbReference type="InterPro" id="IPR050742">
    <property type="entry name" value="Helicase_Restrict-Modif_Enz"/>
</dbReference>
<dbReference type="GO" id="GO:0003677">
    <property type="term" value="F:DNA binding"/>
    <property type="evidence" value="ECO:0007669"/>
    <property type="project" value="InterPro"/>
</dbReference>
<dbReference type="CDD" id="cd18032">
    <property type="entry name" value="DEXHc_RE_I_III_res"/>
    <property type="match status" value="1"/>
</dbReference>
<feature type="domain" description="Helicase ATP-binding" evidence="1">
    <location>
        <begin position="213"/>
        <end position="362"/>
    </location>
</feature>
<organism evidence="3 4">
    <name type="scientific">Oliverpabstia intestinalis</name>
    <dbReference type="NCBI Taxonomy" id="2606633"/>
    <lineage>
        <taxon>Bacteria</taxon>
        <taxon>Bacillati</taxon>
        <taxon>Bacillota</taxon>
        <taxon>Clostridia</taxon>
        <taxon>Lachnospirales</taxon>
        <taxon>Lachnospiraceae</taxon>
        <taxon>Oliverpabstia</taxon>
    </lineage>
</organism>
<dbReference type="Pfam" id="PF00271">
    <property type="entry name" value="Helicase_C"/>
    <property type="match status" value="1"/>
</dbReference>
<comment type="caution">
    <text evidence="3">The sequence shown here is derived from an EMBL/GenBank/DDBJ whole genome shotgun (WGS) entry which is preliminary data.</text>
</comment>
<name>A0A7X2TML1_9FIRM</name>
<dbReference type="InterPro" id="IPR006935">
    <property type="entry name" value="Helicase/UvrB_N"/>
</dbReference>
<dbReference type="GO" id="GO:0016787">
    <property type="term" value="F:hydrolase activity"/>
    <property type="evidence" value="ECO:0007669"/>
    <property type="project" value="InterPro"/>
</dbReference>
<dbReference type="RefSeq" id="WP_154433193.1">
    <property type="nucleotide sequence ID" value="NZ_VUMS01000052.1"/>
</dbReference>
<gene>
    <name evidence="3" type="ORF">FYJ57_14520</name>
</gene>